<dbReference type="EMBL" id="BARU01005609">
    <property type="protein sequence ID" value="GAH38839.1"/>
    <property type="molecule type" value="Genomic_DNA"/>
</dbReference>
<protein>
    <recommendedName>
        <fullName evidence="1">N-sulphoglucosamine sulphohydrolase C-terminal domain-containing protein</fullName>
    </recommendedName>
</protein>
<organism evidence="2">
    <name type="scientific">marine sediment metagenome</name>
    <dbReference type="NCBI Taxonomy" id="412755"/>
    <lineage>
        <taxon>unclassified sequences</taxon>
        <taxon>metagenomes</taxon>
        <taxon>ecological metagenomes</taxon>
    </lineage>
</organism>
<dbReference type="Gene3D" id="3.40.720.10">
    <property type="entry name" value="Alkaline Phosphatase, subunit A"/>
    <property type="match status" value="1"/>
</dbReference>
<dbReference type="PANTHER" id="PTHR43108:SF8">
    <property type="entry name" value="SD21168P"/>
    <property type="match status" value="1"/>
</dbReference>
<feature type="domain" description="N-sulphoglucosamine sulphohydrolase C-terminal" evidence="1">
    <location>
        <begin position="31"/>
        <end position="173"/>
    </location>
</feature>
<dbReference type="SUPFAM" id="SSF53649">
    <property type="entry name" value="Alkaline phosphatase-like"/>
    <property type="match status" value="1"/>
</dbReference>
<sequence length="225" mass="25419">MPAALRNLEADDNTAVLFSTDHGDLCGSHGGMHDKNAFMVQELMHIPLLARIPDMPAVGRRPVHSVSNLDIPATIVDIAGADVPEEFDGRSLLPILKDEPVIDWPDYVAAECYGVHFAYETKMVVHAGHKYVFHPGAFDELYDLTADPGEMHDLVDSTPHEPVLRECRRRLLRWMRRTRDPSQRAFFLFANRSAYAEDGVSAYGPRAGNRYFTREIMLRGDNREE</sequence>
<proteinExistence type="predicted"/>
<comment type="caution">
    <text evidence="2">The sequence shown here is derived from an EMBL/GenBank/DDBJ whole genome shotgun (WGS) entry which is preliminary data.</text>
</comment>
<accession>X1GB68</accession>
<dbReference type="AlphaFoldDB" id="X1GB68"/>
<evidence type="ECO:0000313" key="2">
    <source>
        <dbReference type="EMBL" id="GAH38839.1"/>
    </source>
</evidence>
<evidence type="ECO:0000259" key="1">
    <source>
        <dbReference type="Pfam" id="PF16347"/>
    </source>
</evidence>
<gene>
    <name evidence="2" type="ORF">S03H2_10953</name>
</gene>
<dbReference type="Pfam" id="PF16347">
    <property type="entry name" value="SGSH_C"/>
    <property type="match status" value="1"/>
</dbReference>
<dbReference type="PANTHER" id="PTHR43108">
    <property type="entry name" value="N-ACETYLGLUCOSAMINE-6-SULFATASE FAMILY MEMBER"/>
    <property type="match status" value="1"/>
</dbReference>
<name>X1GB68_9ZZZZ</name>
<dbReference type="InterPro" id="IPR017850">
    <property type="entry name" value="Alkaline_phosphatase_core_sf"/>
</dbReference>
<reference evidence="2" key="1">
    <citation type="journal article" date="2014" name="Front. Microbiol.">
        <title>High frequency of phylogenetically diverse reductive dehalogenase-homologous genes in deep subseafloor sedimentary metagenomes.</title>
        <authorList>
            <person name="Kawai M."/>
            <person name="Futagami T."/>
            <person name="Toyoda A."/>
            <person name="Takaki Y."/>
            <person name="Nishi S."/>
            <person name="Hori S."/>
            <person name="Arai W."/>
            <person name="Tsubouchi T."/>
            <person name="Morono Y."/>
            <person name="Uchiyama I."/>
            <person name="Ito T."/>
            <person name="Fujiyama A."/>
            <person name="Inagaki F."/>
            <person name="Takami H."/>
        </authorList>
    </citation>
    <scope>NUCLEOTIDE SEQUENCE</scope>
    <source>
        <strain evidence="2">Expedition CK06-06</strain>
    </source>
</reference>
<dbReference type="InterPro" id="IPR032506">
    <property type="entry name" value="SGSH_C"/>
</dbReference>